<dbReference type="AlphaFoldDB" id="A0A4P6XW87"/>
<sequence length="295" mass="31693">MVGSGLTNSLDQDRQSLGVLTVPWLERSQTLQSVGSWGDDDVHRSSVGRRSLVRVLTLVVTVRWQTDTNWLGQLEFLALRVLQGVSDRVEAQVTRDGVSSDHVWRSDESVGGWVTVVSRSKVSVERRDNSVLVTLLDILSVPLTDTWTTCVGHDNTAKVLESLQLTVSGNGGSHLLGTWRDSEDGLGAQAVLGGVLDDGSRSGHVLVRRVGARTNQTDLDLQRPAVSNSGLLHLGDWGSQVGSEGTVDVRLQGVQVNLNHLVVLAALVGRQVVLLVKLSELGNLRSASGVQVVGH</sequence>
<accession>A0A4P6XW87</accession>
<evidence type="ECO:0000313" key="2">
    <source>
        <dbReference type="Proteomes" id="UP000292447"/>
    </source>
</evidence>
<keyword evidence="2" id="KW-1185">Reference proteome</keyword>
<dbReference type="EMBL" id="CP034460">
    <property type="protein sequence ID" value="QBM90361.1"/>
    <property type="molecule type" value="Genomic_DNA"/>
</dbReference>
<reference evidence="2" key="1">
    <citation type="submission" date="2019-03" db="EMBL/GenBank/DDBJ databases">
        <title>Snf2 controls pulcherriminic acid biosynthesis and connects pigmentation and antifungal activity of the yeast Metschnikowia pulcherrima.</title>
        <authorList>
            <person name="Gore-Lloyd D."/>
            <person name="Sumann I."/>
            <person name="Brachmann A.O."/>
            <person name="Schneeberger K."/>
            <person name="Ortiz-Merino R.A."/>
            <person name="Moreno-Beltran M."/>
            <person name="Schlaefli M."/>
            <person name="Kirner P."/>
            <person name="Santos Kron A."/>
            <person name="Wolfe K.H."/>
            <person name="Piel J."/>
            <person name="Ahrens C.H."/>
            <person name="Henk D."/>
            <person name="Freimoser F.M."/>
        </authorList>
    </citation>
    <scope>NUCLEOTIDE SEQUENCE [LARGE SCALE GENOMIC DNA]</scope>
    <source>
        <strain evidence="2">APC 1.2</strain>
    </source>
</reference>
<gene>
    <name evidence="1" type="ORF">METSCH_E06100</name>
</gene>
<dbReference type="Proteomes" id="UP000292447">
    <property type="component" value="Chromosome V"/>
</dbReference>
<name>A0A4P6XW87_9ASCO</name>
<protein>
    <submittedName>
        <fullName evidence="1">Uncharacterized protein</fullName>
    </submittedName>
</protein>
<organism evidence="1 2">
    <name type="scientific">Metschnikowia aff. pulcherrima</name>
    <dbReference type="NCBI Taxonomy" id="2163413"/>
    <lineage>
        <taxon>Eukaryota</taxon>
        <taxon>Fungi</taxon>
        <taxon>Dikarya</taxon>
        <taxon>Ascomycota</taxon>
        <taxon>Saccharomycotina</taxon>
        <taxon>Pichiomycetes</taxon>
        <taxon>Metschnikowiaceae</taxon>
        <taxon>Metschnikowia</taxon>
    </lineage>
</organism>
<evidence type="ECO:0000313" key="1">
    <source>
        <dbReference type="EMBL" id="QBM90361.1"/>
    </source>
</evidence>
<proteinExistence type="predicted"/>